<protein>
    <submittedName>
        <fullName evidence="3">Uncharacterized protein</fullName>
    </submittedName>
</protein>
<reference evidence="3 4" key="1">
    <citation type="journal article" date="2023" name="Elife">
        <title>Identification of key yeast species and microbe-microbe interactions impacting larval growth of Drosophila in the wild.</title>
        <authorList>
            <person name="Mure A."/>
            <person name="Sugiura Y."/>
            <person name="Maeda R."/>
            <person name="Honda K."/>
            <person name="Sakurai N."/>
            <person name="Takahashi Y."/>
            <person name="Watada M."/>
            <person name="Katoh T."/>
            <person name="Gotoh A."/>
            <person name="Gotoh Y."/>
            <person name="Taniguchi I."/>
            <person name="Nakamura K."/>
            <person name="Hayashi T."/>
            <person name="Katayama T."/>
            <person name="Uemura T."/>
            <person name="Hattori Y."/>
        </authorList>
    </citation>
    <scope>NUCLEOTIDE SEQUENCE [LARGE SCALE GENOMIC DNA]</scope>
    <source>
        <strain evidence="3 4">SC-9</strain>
    </source>
</reference>
<keyword evidence="4" id="KW-1185">Reference proteome</keyword>
<feature type="region of interest" description="Disordered" evidence="2">
    <location>
        <begin position="1"/>
        <end position="61"/>
    </location>
</feature>
<proteinExistence type="predicted"/>
<dbReference type="EMBL" id="BTFZ01000002">
    <property type="protein sequence ID" value="GMM34490.1"/>
    <property type="molecule type" value="Genomic_DNA"/>
</dbReference>
<dbReference type="AlphaFoldDB" id="A0AAV5QJE2"/>
<comment type="caution">
    <text evidence="3">The sequence shown here is derived from an EMBL/GenBank/DDBJ whole genome shotgun (WGS) entry which is preliminary data.</text>
</comment>
<feature type="compositionally biased region" description="Basic residues" evidence="2">
    <location>
        <begin position="384"/>
        <end position="394"/>
    </location>
</feature>
<feature type="region of interest" description="Disordered" evidence="2">
    <location>
        <begin position="364"/>
        <end position="399"/>
    </location>
</feature>
<organism evidence="3 4">
    <name type="scientific">Saccharomycopsis crataegensis</name>
    <dbReference type="NCBI Taxonomy" id="43959"/>
    <lineage>
        <taxon>Eukaryota</taxon>
        <taxon>Fungi</taxon>
        <taxon>Dikarya</taxon>
        <taxon>Ascomycota</taxon>
        <taxon>Saccharomycotina</taxon>
        <taxon>Saccharomycetes</taxon>
        <taxon>Saccharomycopsidaceae</taxon>
        <taxon>Saccharomycopsis</taxon>
    </lineage>
</organism>
<dbReference type="GeneID" id="90072469"/>
<dbReference type="RefSeq" id="XP_064851490.1">
    <property type="nucleotide sequence ID" value="XM_064995418.1"/>
</dbReference>
<keyword evidence="1" id="KW-0175">Coiled coil</keyword>
<evidence type="ECO:0000256" key="2">
    <source>
        <dbReference type="SAM" id="MobiDB-lite"/>
    </source>
</evidence>
<sequence length="526" mass="60250">MPEERSHQKVTPSSKIYDEDDITDIESSETEEQRDFETIKGVVSQIRPSNARKPETDSSKSSDLVKWAGRLQFQSIELQEQNQAFVLELKKINKQWSDIWKNTQQIKQIGDDVKKLEHSTKHVERMGKKGNEMEELRRLNKELKKLQSIEKNIESIKNLGNQMEGIAAQFHDTKNIKTMIQSQLQNFQNQLQSYLQIQNKHQEIDPGSITRGFLQPNELVLTDKDSHGGIRVFQEFVSQKLDLHFQNLMTYMEQQNQSSTNKISERVRKNIVKYHEKGGESINKKMNNLLIKLENMEKSNLIILKKLEMIEKSTSHSHDFDNPNVKSINKVKIQQMISANDADDTIKHSRTVTLKIPKSVAIDKKKGSDSKKNFKMAKPNQKSKVAKPKQKGKKAKIDDQAQRVQYVNFQSAKPSPRATPVNSFFADGYHEISCNNLLDRKAKRTATGIKNYKALESSKPSYTEKLVNVNDSSTAGYEGGHPPNHIDYQLESLSDIDDSQSITLLDSQQYEQQLMGVFEVGSENTI</sequence>
<evidence type="ECO:0000256" key="1">
    <source>
        <dbReference type="SAM" id="Coils"/>
    </source>
</evidence>
<evidence type="ECO:0000313" key="3">
    <source>
        <dbReference type="EMBL" id="GMM34490.1"/>
    </source>
</evidence>
<feature type="coiled-coil region" evidence="1">
    <location>
        <begin position="126"/>
        <end position="159"/>
    </location>
</feature>
<accession>A0AAV5QJE2</accession>
<dbReference type="Proteomes" id="UP001360560">
    <property type="component" value="Unassembled WGS sequence"/>
</dbReference>
<evidence type="ECO:0000313" key="4">
    <source>
        <dbReference type="Proteomes" id="UP001360560"/>
    </source>
</evidence>
<name>A0AAV5QJE2_9ASCO</name>
<gene>
    <name evidence="3" type="ORF">DASC09_018150</name>
</gene>
<feature type="compositionally biased region" description="Acidic residues" evidence="2">
    <location>
        <begin position="18"/>
        <end position="30"/>
    </location>
</feature>